<keyword evidence="2" id="KW-0596">Phosphopantetheine</keyword>
<dbReference type="NCBIfam" id="TIGR01733">
    <property type="entry name" value="AA-adenyl-dom"/>
    <property type="match status" value="2"/>
</dbReference>
<dbReference type="Gene3D" id="2.30.38.10">
    <property type="entry name" value="Luciferase, Domain 3"/>
    <property type="match status" value="1"/>
</dbReference>
<feature type="domain" description="Carrier" evidence="5">
    <location>
        <begin position="2049"/>
        <end position="2124"/>
    </location>
</feature>
<keyword evidence="3" id="KW-0597">Phosphoprotein</keyword>
<comment type="cofactor">
    <cofactor evidence="1">
        <name>pantetheine 4'-phosphate</name>
        <dbReference type="ChEBI" id="CHEBI:47942"/>
    </cofactor>
</comment>
<dbReference type="InterPro" id="IPR042099">
    <property type="entry name" value="ANL_N_sf"/>
</dbReference>
<dbReference type="InterPro" id="IPR010071">
    <property type="entry name" value="AA_adenyl_dom"/>
</dbReference>
<dbReference type="InterPro" id="IPR023213">
    <property type="entry name" value="CAT-like_dom_sf"/>
</dbReference>
<dbReference type="InterPro" id="IPR000873">
    <property type="entry name" value="AMP-dep_synth/lig_dom"/>
</dbReference>
<dbReference type="PANTHER" id="PTHR45527:SF1">
    <property type="entry name" value="FATTY ACID SYNTHASE"/>
    <property type="match status" value="1"/>
</dbReference>
<dbReference type="PANTHER" id="PTHR45527">
    <property type="entry name" value="NONRIBOSOMAL PEPTIDE SYNTHETASE"/>
    <property type="match status" value="1"/>
</dbReference>
<dbReference type="GO" id="GO:0072330">
    <property type="term" value="P:monocarboxylic acid biosynthetic process"/>
    <property type="evidence" value="ECO:0007669"/>
    <property type="project" value="UniProtKB-ARBA"/>
</dbReference>
<dbReference type="PROSITE" id="PS00012">
    <property type="entry name" value="PHOSPHOPANTETHEINE"/>
    <property type="match status" value="2"/>
</dbReference>
<dbReference type="InterPro" id="IPR009081">
    <property type="entry name" value="PP-bd_ACP"/>
</dbReference>
<evidence type="ECO:0000256" key="3">
    <source>
        <dbReference type="ARBA" id="ARBA00022553"/>
    </source>
</evidence>
<dbReference type="InterPro" id="IPR036736">
    <property type="entry name" value="ACP-like_sf"/>
</dbReference>
<dbReference type="CDD" id="cd05930">
    <property type="entry name" value="A_NRPS"/>
    <property type="match status" value="2"/>
</dbReference>
<dbReference type="InterPro" id="IPR006162">
    <property type="entry name" value="Ppantetheine_attach_site"/>
</dbReference>
<dbReference type="Pfam" id="PF00668">
    <property type="entry name" value="Condensation"/>
    <property type="match status" value="3"/>
</dbReference>
<dbReference type="GO" id="GO:0044550">
    <property type="term" value="P:secondary metabolite biosynthetic process"/>
    <property type="evidence" value="ECO:0007669"/>
    <property type="project" value="TreeGrafter"/>
</dbReference>
<dbReference type="SUPFAM" id="SSF52777">
    <property type="entry name" value="CoA-dependent acyltransferases"/>
    <property type="match status" value="6"/>
</dbReference>
<dbReference type="Pfam" id="PF13193">
    <property type="entry name" value="AMP-binding_C"/>
    <property type="match status" value="1"/>
</dbReference>
<dbReference type="SUPFAM" id="SSF56801">
    <property type="entry name" value="Acetyl-CoA synthetase-like"/>
    <property type="match status" value="2"/>
</dbReference>
<dbReference type="FunFam" id="1.10.1200.10:FF:000016">
    <property type="entry name" value="Non-ribosomal peptide synthase"/>
    <property type="match status" value="1"/>
</dbReference>
<evidence type="ECO:0000313" key="7">
    <source>
        <dbReference type="Proteomes" id="UP000277007"/>
    </source>
</evidence>
<dbReference type="Gene3D" id="3.40.50.980">
    <property type="match status" value="2"/>
</dbReference>
<dbReference type="GO" id="GO:0031177">
    <property type="term" value="F:phosphopantetheine binding"/>
    <property type="evidence" value="ECO:0007669"/>
    <property type="project" value="InterPro"/>
</dbReference>
<sequence>MDSHLIAAAPVSLLAGEEQHALWTAWRLAPEDPGYNMSYAADLRDGTDPQRLAAAFARIIAGHDALTSRYREDPAGRLVMERQPGFAPDIRVHHAPPMTEADRRAWLEREADAPLALDQGVACRVRLLVSPDATAHRPTVSLLVVIHHIAGDFLSFEILCQQVFAAYDALSAGAEPVDPPAGVYAAWLERQRARQSGADAVRLDAFWRNRAADLPPPPELPTALTAADHAAREESELRLGPATTARARAVADRLGVGLFPLLTAVYQILLHRWSGQDAFTIGTPVSGRQGAADRAMVGYTLNALPWPADLSGAPSLTTLARTAHRTLMELLRHRRWPLARITALAGRGGPLFHHMTTYVPVGDRATIYRHVQRDLFAHQRGAANALNLRWVDEGTDLVGQWRADPTRFDAATTARMQRDFLRLLDAALEDPAQPLSRLLATIGDAADDTALRQAADLDHDTNTDTALGLFAAAVARHPDRCAVETDSEALTYRALDAAADRLARRLRAGGVTAGNRVGLHLPRGAGLAVAMIAAWKAGAAYLCLDPALPDARLELLARASAARAIIGDGAMPGWCGAAAWLELEGERTEDRADDGAPLTPPVCATLPAYLIYTSGSTGAPKGVVVAQGNLARYARGVLAAMDLPENATLATLAAVTADLGYTAWFGALLSGRTLRVIAPALADDPEALARHLADRPVDALKIVPSHLAALMAVPDPARLLPRRCLVFGGEALDGALVARVRALAPACRVLNHYGPTETTVGCLTATPATDPSAPIPVGTPLPGVRVAVLDRHGHPVPLGVAGDLVVGGSTVATGYLDRPGLTADRFVPDPWSVGGRLYRTGDRARMTADGQVVFLGRADDQVKIRGFRVELGEVDAWLRRHPGVREAVTVARPSPTGDGLRLTAFVVPVAPGTDLNPVRAAIAAELPDALVPAVWRTLAALPRLPNGKIDRKALPDDPPAELSASAAPSRALSDAEAVLARLWAEALNRPSVGVEEDFFAIGGDSILALQIIAKARPQGLALKPKLFFQKRTIAAIAASLAAKPAAAPALAPNAAPSHTDPSAPFALSGLDAEALAALRAQHPGAEDAYPLSSLQQGLLFHSLLDPASGSYVNQLVIEADGPFDPDAWVGAWRDAVAAHPILRTAFLWDGLDRPLQRVERAAALPVAQRDWSGLSGGERETALSGLLAEDRARGFALDQAPLMRLAVIRCAPARWWLVWSRHHLIVDGWCSILLLDEVLERYRARLAGDTPTLPTRRPFRDHIAWLQRQDDSASAAFWRAALDGVTGATPLPLLAPPPDGGAAIPLSRSVTLDSGETARLTATARALGVTLNTLLQGAWALTLAARSGTADVVFGVTSAGRTGEVEGDERTLGVFITTLPLRVRLPAAQGVGDWLRGIQADNAAMREHEHSDLAKLQADLAVGPLFDTLLVFQNLPMLEGRRRRVGALDLRQRANVERTHYALTVEVFPGDHLSAVIDADARRIDGDALDRLAQGLRTALLALARSPATPLSALPRMGEAEARALRQWGRHTAPYDLTPDWVARVAARVAAHPTRTVARCDGASLSYGALWLRSEALARGLIASGLRPDGAVALLAPRGLDLLCLMVAVLRAGGAWIPLDPSHPPARWAQVMAQAGDALLVRDPAVHCDLSALPPALTATDLLARADGAVLPTGPARGDQRAYVLFTSGSTGTPKGAMVTRDGMLNNMLAKLAPLGLSERDVIAQTAPACFDISVWQTLTAPLLGGVVEIIPDAVVRDPDALIDRLARGGVTLFEPVPALMRALADAQQTDDRPLPALRWVLPTGEALTAADARAWFDAHPTVPLMNAYGPAECADDVAFHPLFAAPAAGATIPIGRPTAGAELRVLDDQLTPVPIGTVGEIAVGGVGVGRGYLGDPRRTAAAFVPDPDGAPGSRLYRTGDLGRWSADGVIEWAGRRDFQLKLRGFRIEAGEVEAVLERHPAVRRAVVQIRAEHLTAWWEPVEPSSGNDAAVNRALMTHAAAHLPPYMIPTRWGRVTAWPRNANGKLDRKALPDAHPQDRASADPAQEPPTTPTEQALAALWRELLPAAAVGRDADFFALGGHSLLAARLVARLRRQGWPDLPLRAVFDAPTLRALAARLDAARVGGDDQTPPLRPVARRAVMPLSPAQHRLWLVDRLSGGGSAYVMAAALDLTGPLDAAALDTALNAVVARHEILRTAYPEVEEEPAAVIAPALSVPLPLDDLSILPPAERAACARVLEEDHSRTPFDLSGGPLLRARLLRLDAQTHRLLFAMHHIVADGWSVGVLCRDLADAYRAARAGQAPDWAGLPVQYADYAVWHRAFLSGERLERLRGFWRDRLSGAPTALALPTDRPRPAVASTRGDSLRRTLPPALLARVEGWARRRNATPFMALFAVFAALLHAESGADDLLVGTDTAGRPDRALEGLIGFFVNVVPLRSRLEQGDSFDALLDRVRATALDAFEQDALPFDRIVETVGVPRDRSRNPLVQTLFVLQNTPGDPLALPDLRVEQRSPAERSSKFDLALFLEPEASADGPSLAADWVFAAALFDPPTVERLHRAWVALLERAAADPSQPVFPASTAVSLGLET</sequence>
<feature type="region of interest" description="Disordered" evidence="4">
    <location>
        <begin position="2025"/>
        <end position="2054"/>
    </location>
</feature>
<comment type="caution">
    <text evidence="6">The sequence shown here is derived from an EMBL/GenBank/DDBJ whole genome shotgun (WGS) entry which is preliminary data.</text>
</comment>
<dbReference type="Gene3D" id="1.10.1200.10">
    <property type="entry name" value="ACP-like"/>
    <property type="match status" value="2"/>
</dbReference>
<dbReference type="InterPro" id="IPR020806">
    <property type="entry name" value="PKS_PP-bd"/>
</dbReference>
<dbReference type="GO" id="GO:0043041">
    <property type="term" value="P:amino acid activation for nonribosomal peptide biosynthetic process"/>
    <property type="evidence" value="ECO:0007669"/>
    <property type="project" value="TreeGrafter"/>
</dbReference>
<dbReference type="GO" id="GO:0003824">
    <property type="term" value="F:catalytic activity"/>
    <property type="evidence" value="ECO:0007669"/>
    <property type="project" value="InterPro"/>
</dbReference>
<dbReference type="Proteomes" id="UP000277007">
    <property type="component" value="Unassembled WGS sequence"/>
</dbReference>
<feature type="region of interest" description="Disordered" evidence="4">
    <location>
        <begin position="949"/>
        <end position="968"/>
    </location>
</feature>
<dbReference type="InterPro" id="IPR020845">
    <property type="entry name" value="AMP-binding_CS"/>
</dbReference>
<keyword evidence="7" id="KW-1185">Reference proteome</keyword>
<dbReference type="CDD" id="cd19543">
    <property type="entry name" value="DCL_NRPS"/>
    <property type="match status" value="1"/>
</dbReference>
<evidence type="ECO:0000313" key="6">
    <source>
        <dbReference type="EMBL" id="RTR22871.1"/>
    </source>
</evidence>
<dbReference type="Gene3D" id="3.40.50.12780">
    <property type="entry name" value="N-terminal domain of ligase-like"/>
    <property type="match status" value="1"/>
</dbReference>
<dbReference type="Gene3D" id="3.30.559.10">
    <property type="entry name" value="Chloramphenicol acetyltransferase-like domain"/>
    <property type="match status" value="3"/>
</dbReference>
<organism evidence="6 7">
    <name type="scientific">Azospirillum griseum</name>
    <dbReference type="NCBI Taxonomy" id="2496639"/>
    <lineage>
        <taxon>Bacteria</taxon>
        <taxon>Pseudomonadati</taxon>
        <taxon>Pseudomonadota</taxon>
        <taxon>Alphaproteobacteria</taxon>
        <taxon>Rhodospirillales</taxon>
        <taxon>Azospirillaceae</taxon>
        <taxon>Azospirillum</taxon>
    </lineage>
</organism>
<evidence type="ECO:0000256" key="1">
    <source>
        <dbReference type="ARBA" id="ARBA00001957"/>
    </source>
</evidence>
<accession>A0A3S0I2Z6</accession>
<dbReference type="OrthoDB" id="9770470at2"/>
<dbReference type="Pfam" id="PF00501">
    <property type="entry name" value="AMP-binding"/>
    <property type="match status" value="2"/>
</dbReference>
<dbReference type="SMART" id="SM00823">
    <property type="entry name" value="PKS_PP"/>
    <property type="match status" value="2"/>
</dbReference>
<dbReference type="InterPro" id="IPR001242">
    <property type="entry name" value="Condensation_dom"/>
</dbReference>
<dbReference type="PROSITE" id="PS00455">
    <property type="entry name" value="AMP_BINDING"/>
    <property type="match status" value="2"/>
</dbReference>
<dbReference type="SUPFAM" id="SSF47336">
    <property type="entry name" value="ACP-like"/>
    <property type="match status" value="2"/>
</dbReference>
<reference evidence="6 7" key="1">
    <citation type="submission" date="2018-12" db="EMBL/GenBank/DDBJ databases">
        <authorList>
            <person name="Yang Y."/>
        </authorList>
    </citation>
    <scope>NUCLEOTIDE SEQUENCE [LARGE SCALE GENOMIC DNA]</scope>
    <source>
        <strain evidence="6 7">L-25-5w-1</strain>
    </source>
</reference>
<evidence type="ECO:0000256" key="4">
    <source>
        <dbReference type="SAM" id="MobiDB-lite"/>
    </source>
</evidence>
<feature type="compositionally biased region" description="Basic and acidic residues" evidence="4">
    <location>
        <begin position="2026"/>
        <end position="2042"/>
    </location>
</feature>
<dbReference type="EMBL" id="RXMA01000003">
    <property type="protein sequence ID" value="RTR22871.1"/>
    <property type="molecule type" value="Genomic_DNA"/>
</dbReference>
<evidence type="ECO:0000259" key="5">
    <source>
        <dbReference type="PROSITE" id="PS50075"/>
    </source>
</evidence>
<dbReference type="Gene3D" id="3.30.300.30">
    <property type="match status" value="2"/>
</dbReference>
<dbReference type="Gene3D" id="3.30.559.30">
    <property type="entry name" value="Nonribosomal peptide synthetase, condensation domain"/>
    <property type="match status" value="3"/>
</dbReference>
<dbReference type="RefSeq" id="WP_126612614.1">
    <property type="nucleotide sequence ID" value="NZ_RXMA01000003.1"/>
</dbReference>
<dbReference type="Pfam" id="PF00550">
    <property type="entry name" value="PP-binding"/>
    <property type="match status" value="2"/>
</dbReference>
<dbReference type="PROSITE" id="PS50075">
    <property type="entry name" value="CARRIER"/>
    <property type="match status" value="2"/>
</dbReference>
<dbReference type="InterPro" id="IPR025110">
    <property type="entry name" value="AMP-bd_C"/>
</dbReference>
<dbReference type="InterPro" id="IPR045851">
    <property type="entry name" value="AMP-bd_C_sf"/>
</dbReference>
<name>A0A3S0I2Z6_9PROT</name>
<gene>
    <name evidence="6" type="ORF">EJ903_04635</name>
</gene>
<feature type="domain" description="Carrier" evidence="5">
    <location>
        <begin position="970"/>
        <end position="1044"/>
    </location>
</feature>
<dbReference type="CDD" id="cd19531">
    <property type="entry name" value="LCL_NRPS-like"/>
    <property type="match status" value="1"/>
</dbReference>
<proteinExistence type="predicted"/>
<protein>
    <submittedName>
        <fullName evidence="6">Amino acid adenylation domain-containing protein</fullName>
    </submittedName>
</protein>
<evidence type="ECO:0000256" key="2">
    <source>
        <dbReference type="ARBA" id="ARBA00022450"/>
    </source>
</evidence>
<dbReference type="GO" id="GO:0005737">
    <property type="term" value="C:cytoplasm"/>
    <property type="evidence" value="ECO:0007669"/>
    <property type="project" value="TreeGrafter"/>
</dbReference>